<sequence>MAHELSQRKPEITSPVYFFPSDYPLLFCCLVTLIGYYNPAYLFHSPASIVRASFEITFYTSWIFHSVIEPYIGWIFWGMLVIHALETAFILVPVLKAVHIDRNRNSKLWWSFILLGLCDGYRTVRRIKITMKNFRQENSVPLKKEK</sequence>
<feature type="transmembrane region" description="Helical" evidence="1">
    <location>
        <begin position="49"/>
        <end position="68"/>
    </location>
</feature>
<evidence type="ECO:0000313" key="3">
    <source>
        <dbReference type="Proteomes" id="UP000095009"/>
    </source>
</evidence>
<feature type="transmembrane region" description="Helical" evidence="1">
    <location>
        <begin position="16"/>
        <end position="37"/>
    </location>
</feature>
<protein>
    <submittedName>
        <fullName evidence="2">Uncharacterized protein</fullName>
    </submittedName>
</protein>
<dbReference type="Proteomes" id="UP000095009">
    <property type="component" value="Unassembled WGS sequence"/>
</dbReference>
<keyword evidence="1" id="KW-0812">Transmembrane</keyword>
<evidence type="ECO:0000313" key="2">
    <source>
        <dbReference type="EMBL" id="ODQ63437.1"/>
    </source>
</evidence>
<organism evidence="2 3">
    <name type="scientific">Nadsonia fulvescens var. elongata DSM 6958</name>
    <dbReference type="NCBI Taxonomy" id="857566"/>
    <lineage>
        <taxon>Eukaryota</taxon>
        <taxon>Fungi</taxon>
        <taxon>Dikarya</taxon>
        <taxon>Ascomycota</taxon>
        <taxon>Saccharomycotina</taxon>
        <taxon>Dipodascomycetes</taxon>
        <taxon>Dipodascales</taxon>
        <taxon>Dipodascales incertae sedis</taxon>
        <taxon>Nadsonia</taxon>
    </lineage>
</organism>
<accession>A0A1E3PEX1</accession>
<gene>
    <name evidence="2" type="ORF">NADFUDRAFT_84129</name>
</gene>
<proteinExistence type="predicted"/>
<keyword evidence="1" id="KW-0472">Membrane</keyword>
<dbReference type="AlphaFoldDB" id="A0A1E3PEX1"/>
<reference evidence="2 3" key="1">
    <citation type="journal article" date="2016" name="Proc. Natl. Acad. Sci. U.S.A.">
        <title>Comparative genomics of biotechnologically important yeasts.</title>
        <authorList>
            <person name="Riley R."/>
            <person name="Haridas S."/>
            <person name="Wolfe K.H."/>
            <person name="Lopes M.R."/>
            <person name="Hittinger C.T."/>
            <person name="Goeker M."/>
            <person name="Salamov A.A."/>
            <person name="Wisecaver J.H."/>
            <person name="Long T.M."/>
            <person name="Calvey C.H."/>
            <person name="Aerts A.L."/>
            <person name="Barry K.W."/>
            <person name="Choi C."/>
            <person name="Clum A."/>
            <person name="Coughlan A.Y."/>
            <person name="Deshpande S."/>
            <person name="Douglass A.P."/>
            <person name="Hanson S.J."/>
            <person name="Klenk H.-P."/>
            <person name="LaButti K.M."/>
            <person name="Lapidus A."/>
            <person name="Lindquist E.A."/>
            <person name="Lipzen A.M."/>
            <person name="Meier-Kolthoff J.P."/>
            <person name="Ohm R.A."/>
            <person name="Otillar R.P."/>
            <person name="Pangilinan J.L."/>
            <person name="Peng Y."/>
            <person name="Rokas A."/>
            <person name="Rosa C.A."/>
            <person name="Scheuner C."/>
            <person name="Sibirny A.A."/>
            <person name="Slot J.C."/>
            <person name="Stielow J.B."/>
            <person name="Sun H."/>
            <person name="Kurtzman C.P."/>
            <person name="Blackwell M."/>
            <person name="Grigoriev I.V."/>
            <person name="Jeffries T.W."/>
        </authorList>
    </citation>
    <scope>NUCLEOTIDE SEQUENCE [LARGE SCALE GENOMIC DNA]</scope>
    <source>
        <strain evidence="2 3">DSM 6958</strain>
    </source>
</reference>
<dbReference type="EMBL" id="KV454414">
    <property type="protein sequence ID" value="ODQ63437.1"/>
    <property type="molecule type" value="Genomic_DNA"/>
</dbReference>
<keyword evidence="3" id="KW-1185">Reference proteome</keyword>
<name>A0A1E3PEX1_9ASCO</name>
<feature type="transmembrane region" description="Helical" evidence="1">
    <location>
        <begin position="74"/>
        <end position="95"/>
    </location>
</feature>
<keyword evidence="1" id="KW-1133">Transmembrane helix</keyword>
<evidence type="ECO:0000256" key="1">
    <source>
        <dbReference type="SAM" id="Phobius"/>
    </source>
</evidence>